<protein>
    <submittedName>
        <fullName evidence="1">Uncharacterized protein</fullName>
    </submittedName>
</protein>
<reference evidence="1" key="1">
    <citation type="submission" date="2015-06" db="EMBL/GenBank/DDBJ databases">
        <title>Antimicrobial resistance-carrying plasmid pAsa4 variants found in Aeromonas salmonicida subsp. salmonicida: general architecture, construction blocks and gene elimination.</title>
        <authorList>
            <person name="Tanaka K.H."/>
            <person name="Vincent A.T."/>
            <person name="Trudel M.V."/>
            <person name="Paquet V.E."/>
            <person name="Frenette M."/>
            <person name="Charette S.J."/>
        </authorList>
    </citation>
    <scope>NUCLEOTIDE SEQUENCE</scope>
    <source>
        <strain evidence="1">JF2267</strain>
        <plasmid evidence="1">pAsa4c</plasmid>
    </source>
</reference>
<keyword evidence="1" id="KW-0614">Plasmid</keyword>
<evidence type="ECO:0000313" key="1">
    <source>
        <dbReference type="EMBL" id="ALL42386.1"/>
    </source>
</evidence>
<name>A0A189PGQ3_AERSS</name>
<organism evidence="1">
    <name type="scientific">Aeromonas salmonicida subsp. salmonicida</name>
    <dbReference type="NCBI Taxonomy" id="29491"/>
    <lineage>
        <taxon>Bacteria</taxon>
        <taxon>Pseudomonadati</taxon>
        <taxon>Pseudomonadota</taxon>
        <taxon>Gammaproteobacteria</taxon>
        <taxon>Aeromonadales</taxon>
        <taxon>Aeromonadaceae</taxon>
        <taxon>Aeromonas</taxon>
    </lineage>
</organism>
<accession>A0A189PGQ3</accession>
<geneLocation type="plasmid" evidence="1">
    <name>pAsa4c</name>
</geneLocation>
<proteinExistence type="predicted"/>
<dbReference type="EMBL" id="KT033470">
    <property type="protein sequence ID" value="ALL42386.1"/>
    <property type="molecule type" value="Genomic_DNA"/>
</dbReference>
<sequence length="73" mass="8371">MSYLERVKSFFPPLFSTSSRSLIYSTELMFCLNMPIQYDGWTHEKLCALDIPLERLQGADAYLGDTWVGSTEV</sequence>
<dbReference type="AlphaFoldDB" id="A0A189PGQ3"/>